<feature type="binding site" evidence="10">
    <location>
        <position position="62"/>
    </location>
    <ligand>
        <name>Zn(2+)</name>
        <dbReference type="ChEBI" id="CHEBI:29105"/>
    </ligand>
</feature>
<name>A0A1S7LL45_MAGMO</name>
<feature type="binding site" evidence="10">
    <location>
        <begin position="123"/>
        <end position="125"/>
    </location>
    <ligand>
        <name>substrate</name>
    </ligand>
</feature>
<dbReference type="EC" id="5.3.1.28" evidence="10"/>
<dbReference type="HAMAP" id="MF_00067">
    <property type="entry name" value="GmhA"/>
    <property type="match status" value="1"/>
</dbReference>
<organism evidence="12">
    <name type="scientific">Magnetococcus massalia (strain MO-1)</name>
    <dbReference type="NCBI Taxonomy" id="451514"/>
    <lineage>
        <taxon>Bacteria</taxon>
        <taxon>Pseudomonadati</taxon>
        <taxon>Pseudomonadota</taxon>
        <taxon>Magnetococcia</taxon>
        <taxon>Magnetococcales</taxon>
        <taxon>Magnetococcaceae</taxon>
        <taxon>Magnetococcus</taxon>
    </lineage>
</organism>
<dbReference type="AlphaFoldDB" id="A0A1S7LL45"/>
<keyword evidence="9 10" id="KW-0119">Carbohydrate metabolism</keyword>
<dbReference type="GO" id="GO:0005737">
    <property type="term" value="C:cytoplasm"/>
    <property type="evidence" value="ECO:0007669"/>
    <property type="project" value="UniProtKB-SubCell"/>
</dbReference>
<dbReference type="Gene3D" id="3.40.50.10490">
    <property type="entry name" value="Glucose-6-phosphate isomerase like protein, domain 1"/>
    <property type="match status" value="1"/>
</dbReference>
<feature type="binding site" evidence="10">
    <location>
        <begin position="97"/>
        <end position="98"/>
    </location>
    <ligand>
        <name>substrate</name>
    </ligand>
</feature>
<dbReference type="InterPro" id="IPR050099">
    <property type="entry name" value="SIS_GmhA/DiaA_subfam"/>
</dbReference>
<evidence type="ECO:0000256" key="8">
    <source>
        <dbReference type="ARBA" id="ARBA00023235"/>
    </source>
</evidence>
<accession>A0A1S7LL45</accession>
<dbReference type="PROSITE" id="PS51464">
    <property type="entry name" value="SIS"/>
    <property type="match status" value="1"/>
</dbReference>
<dbReference type="EMBL" id="LO017727">
    <property type="protein sequence ID" value="CRH06847.1"/>
    <property type="molecule type" value="Genomic_DNA"/>
</dbReference>
<feature type="binding site" evidence="10">
    <location>
        <position position="128"/>
    </location>
    <ligand>
        <name>substrate</name>
    </ligand>
</feature>
<dbReference type="GO" id="GO:0005975">
    <property type="term" value="P:carbohydrate metabolic process"/>
    <property type="evidence" value="ECO:0007669"/>
    <property type="project" value="UniProtKB-UniRule"/>
</dbReference>
<dbReference type="Pfam" id="PF13580">
    <property type="entry name" value="SIS_2"/>
    <property type="match status" value="1"/>
</dbReference>
<gene>
    <name evidence="10 12" type="primary">gmhA</name>
    <name evidence="12" type="ORF">MAGMO_2694</name>
</gene>
<evidence type="ECO:0000256" key="10">
    <source>
        <dbReference type="HAMAP-Rule" id="MF_00067"/>
    </source>
</evidence>
<dbReference type="InterPro" id="IPR001347">
    <property type="entry name" value="SIS_dom"/>
</dbReference>
<keyword evidence="8 10" id="KW-0413">Isomerase</keyword>
<sequence length="203" mass="21811">MDATSYARELFQRSLQLKQQMLADDTYMEQIAQMGEVMAHCIEKGGKILFCGNGGSAADAQHLAAELLVRLRSEVDRPGLPAIALAMDSSSMTACGNDYSYEVFYARMVQSLGRKGDLLVGITTSGNSPNVLKAFEVARMMGIHTMGLLGGEGGKALALCDSALVVPSKETGRVQEMHITAGHVLMELIEEFLLIRGVITPNG</sequence>
<dbReference type="SUPFAM" id="SSF53697">
    <property type="entry name" value="SIS domain"/>
    <property type="match status" value="1"/>
</dbReference>
<dbReference type="PANTHER" id="PTHR30390">
    <property type="entry name" value="SEDOHEPTULOSE 7-PHOSPHATE ISOMERASE / DNAA INITIATOR-ASSOCIATING FACTOR FOR REPLICATION INITIATION"/>
    <property type="match status" value="1"/>
</dbReference>
<feature type="binding site" evidence="10">
    <location>
        <position position="66"/>
    </location>
    <ligand>
        <name>Zn(2+)</name>
        <dbReference type="ChEBI" id="CHEBI:29105"/>
    </ligand>
</feature>
<evidence type="ECO:0000256" key="3">
    <source>
        <dbReference type="ARBA" id="ARBA00004496"/>
    </source>
</evidence>
<evidence type="ECO:0000256" key="4">
    <source>
        <dbReference type="ARBA" id="ARBA00009894"/>
    </source>
</evidence>
<feature type="binding site" evidence="10">
    <location>
        <position position="175"/>
    </location>
    <ligand>
        <name>substrate</name>
    </ligand>
</feature>
<comment type="subcellular location">
    <subcellularLocation>
        <location evidence="3 10">Cytoplasm</location>
    </subcellularLocation>
</comment>
<reference evidence="12" key="1">
    <citation type="submission" date="2015-04" db="EMBL/GenBank/DDBJ databases">
        <authorList>
            <person name="Syromyatnikov M.Y."/>
            <person name="Popov V.N."/>
        </authorList>
    </citation>
    <scope>NUCLEOTIDE SEQUENCE</scope>
    <source>
        <strain evidence="12">MO-1</strain>
    </source>
</reference>
<evidence type="ECO:0000256" key="2">
    <source>
        <dbReference type="ARBA" id="ARBA00003172"/>
    </source>
</evidence>
<comment type="miscellaneous">
    <text evidence="10">The reaction produces a racemic mixture of D-glycero-alpha-D-manno-heptose 7-phosphate and D-glycero-beta-D-manno-heptose 7-phosphate.</text>
</comment>
<comment type="similarity">
    <text evidence="4 10">Belongs to the SIS family. GmhA subfamily.</text>
</comment>
<keyword evidence="6 10" id="KW-0479">Metal-binding</keyword>
<keyword evidence="7 10" id="KW-0862">Zinc</keyword>
<evidence type="ECO:0000256" key="6">
    <source>
        <dbReference type="ARBA" id="ARBA00022723"/>
    </source>
</evidence>
<evidence type="ECO:0000256" key="9">
    <source>
        <dbReference type="ARBA" id="ARBA00023277"/>
    </source>
</evidence>
<comment type="subunit">
    <text evidence="10">Homotetramer.</text>
</comment>
<keyword evidence="5 10" id="KW-0963">Cytoplasm</keyword>
<evidence type="ECO:0000259" key="11">
    <source>
        <dbReference type="PROSITE" id="PS51464"/>
    </source>
</evidence>
<evidence type="ECO:0000256" key="7">
    <source>
        <dbReference type="ARBA" id="ARBA00022833"/>
    </source>
</evidence>
<dbReference type="InterPro" id="IPR046348">
    <property type="entry name" value="SIS_dom_sf"/>
</dbReference>
<dbReference type="GO" id="GO:0008270">
    <property type="term" value="F:zinc ion binding"/>
    <property type="evidence" value="ECO:0007669"/>
    <property type="project" value="UniProtKB-UniRule"/>
</dbReference>
<evidence type="ECO:0000313" key="12">
    <source>
        <dbReference type="EMBL" id="CRH06847.1"/>
    </source>
</evidence>
<dbReference type="GO" id="GO:0097367">
    <property type="term" value="F:carbohydrate derivative binding"/>
    <property type="evidence" value="ECO:0007669"/>
    <property type="project" value="InterPro"/>
</dbReference>
<dbReference type="InterPro" id="IPR035461">
    <property type="entry name" value="GmhA/DiaA"/>
</dbReference>
<dbReference type="InterPro" id="IPR004515">
    <property type="entry name" value="Phosphoheptose_Isoase"/>
</dbReference>
<comment type="pathway">
    <text evidence="10">Carbohydrate biosynthesis; D-glycero-D-manno-heptose 7-phosphate biosynthesis; D-glycero-alpha-D-manno-heptose 7-phosphate and D-glycero-beta-D-manno-heptose 7-phosphate from sedoheptulose 7-phosphate: step 1/1.</text>
</comment>
<comment type="function">
    <text evidence="2 10">Catalyzes the isomerization of sedoheptulose 7-phosphate in D-glycero-D-manno-heptose 7-phosphate.</text>
</comment>
<proteinExistence type="inferred from homology"/>
<dbReference type="CDD" id="cd05006">
    <property type="entry name" value="SIS_GmhA"/>
    <property type="match status" value="1"/>
</dbReference>
<feature type="domain" description="SIS" evidence="11">
    <location>
        <begin position="38"/>
        <end position="203"/>
    </location>
</feature>
<evidence type="ECO:0000256" key="5">
    <source>
        <dbReference type="ARBA" id="ARBA00022490"/>
    </source>
</evidence>
<dbReference type="UniPathway" id="UPA00041">
    <property type="reaction ID" value="UER00436"/>
</dbReference>
<feature type="binding site" evidence="10">
    <location>
        <position position="66"/>
    </location>
    <ligand>
        <name>substrate</name>
    </ligand>
</feature>
<dbReference type="GO" id="GO:0008968">
    <property type="term" value="F:D-sedoheptulose 7-phosphate isomerase activity"/>
    <property type="evidence" value="ECO:0007669"/>
    <property type="project" value="UniProtKB-UniRule"/>
</dbReference>
<feature type="binding site" evidence="10">
    <location>
        <begin position="53"/>
        <end position="55"/>
    </location>
    <ligand>
        <name>substrate</name>
    </ligand>
</feature>
<comment type="catalytic activity">
    <reaction evidence="1 10">
        <text>2 D-sedoheptulose 7-phosphate = D-glycero-alpha-D-manno-heptose 7-phosphate + D-glycero-beta-D-manno-heptose 7-phosphate</text>
        <dbReference type="Rhea" id="RHEA:27489"/>
        <dbReference type="ChEBI" id="CHEBI:57483"/>
        <dbReference type="ChEBI" id="CHEBI:60203"/>
        <dbReference type="ChEBI" id="CHEBI:60204"/>
        <dbReference type="EC" id="5.3.1.28"/>
    </reaction>
</comment>
<dbReference type="GO" id="GO:2001061">
    <property type="term" value="P:D-glycero-D-manno-heptose 7-phosphate biosynthetic process"/>
    <property type="evidence" value="ECO:0007669"/>
    <property type="project" value="UniProtKB-UniPathway"/>
</dbReference>
<protein>
    <recommendedName>
        <fullName evidence="10">Phosphoheptose isomerase</fullName>
        <ecNumber evidence="10">5.3.1.28</ecNumber>
    </recommendedName>
    <alternativeName>
        <fullName evidence="10">Sedoheptulose 7-phosphate isomerase</fullName>
    </alternativeName>
</protein>
<comment type="cofactor">
    <cofactor evidence="10">
        <name>Zn(2+)</name>
        <dbReference type="ChEBI" id="CHEBI:29105"/>
    </cofactor>
    <text evidence="10">Binds 1 zinc ion per subunit.</text>
</comment>
<feature type="binding site" evidence="10">
    <location>
        <position position="175"/>
    </location>
    <ligand>
        <name>Zn(2+)</name>
        <dbReference type="ChEBI" id="CHEBI:29105"/>
    </ligand>
</feature>
<evidence type="ECO:0000256" key="1">
    <source>
        <dbReference type="ARBA" id="ARBA00000348"/>
    </source>
</evidence>
<feature type="binding site" evidence="10">
    <location>
        <position position="183"/>
    </location>
    <ligand>
        <name>Zn(2+)</name>
        <dbReference type="ChEBI" id="CHEBI:29105"/>
    </ligand>
</feature>